<dbReference type="PANTHER" id="PTHR33067">
    <property type="entry name" value="RNA-DIRECTED DNA POLYMERASE-RELATED"/>
    <property type="match status" value="1"/>
</dbReference>
<feature type="region of interest" description="Disordered" evidence="2">
    <location>
        <begin position="170"/>
        <end position="208"/>
    </location>
</feature>
<comment type="caution">
    <text evidence="3">The sequence shown here is derived from an EMBL/GenBank/DDBJ whole genome shotgun (WGS) entry which is preliminary data.</text>
</comment>
<keyword evidence="1" id="KW-0175">Coiled coil</keyword>
<sequence length="528" mass="60785">MEVMEIAGKDPLRAPISLALEIELEREREEEEWGGIPPHPEVLNEELIKHVERNPFYNSTSDVQRSIYATLSSFATTMDLETTPRRYNFSNYLAGQAKEWAKFNAQHAFKTWNGYKGAFLYRFAKKKHTQVHEDNEEEEREYEEQLNDEDEEQSIDINASPKQSRIHLALDPRFSPTRSQASELPRLEAMQRPSPPTEEEDTWQYDPIDPNKISPMKLKEFNAKVKSLPFYVTFEEAWDKHDLVEFFFTTSENKEEVQTFSEGTISPCPSCSQSNHHHHHHLKWYVNSISREKLAEFNQFVQTLPASMSSKQAWRHYPFTTFFHNCRETPQDIKELFEKAKVQPTFKTLYKIEDPGQFSIPCQVNGHYFDRTLCDSGSCINLMPTQTAKLLGITRLQPAQISIGLANHTIAKPRGVVVDVLLEIGDIKIPVDFHVMNIQGGCDTPLILGRPFLATAGAVMDLPNRRMSLANVDKTVFYKTIPFISPNKLSYLITAQGRPREPPDHTQGHNETRTKRLCLRPCPYPISN</sequence>
<evidence type="ECO:0000256" key="2">
    <source>
        <dbReference type="SAM" id="MobiDB-lite"/>
    </source>
</evidence>
<dbReference type="SUPFAM" id="SSF50630">
    <property type="entry name" value="Acid proteases"/>
    <property type="match status" value="1"/>
</dbReference>
<name>A0A6D2HPC7_9BRAS</name>
<evidence type="ECO:0000313" key="3">
    <source>
        <dbReference type="EMBL" id="CAA7016513.1"/>
    </source>
</evidence>
<dbReference type="PANTHER" id="PTHR33067:SF9">
    <property type="entry name" value="RNA-DIRECTED DNA POLYMERASE"/>
    <property type="match status" value="1"/>
</dbReference>
<dbReference type="Gene3D" id="2.40.70.10">
    <property type="entry name" value="Acid Proteases"/>
    <property type="match status" value="1"/>
</dbReference>
<dbReference type="OrthoDB" id="1734538at2759"/>
<gene>
    <name evidence="3" type="ORF">MERR_LOCUS3748</name>
</gene>
<dbReference type="InterPro" id="IPR021109">
    <property type="entry name" value="Peptidase_aspartic_dom_sf"/>
</dbReference>
<dbReference type="Pfam" id="PF13650">
    <property type="entry name" value="Asp_protease_2"/>
    <property type="match status" value="1"/>
</dbReference>
<dbReference type="CDD" id="cd00303">
    <property type="entry name" value="retropepsin_like"/>
    <property type="match status" value="1"/>
</dbReference>
<organism evidence="3 4">
    <name type="scientific">Microthlaspi erraticum</name>
    <dbReference type="NCBI Taxonomy" id="1685480"/>
    <lineage>
        <taxon>Eukaryota</taxon>
        <taxon>Viridiplantae</taxon>
        <taxon>Streptophyta</taxon>
        <taxon>Embryophyta</taxon>
        <taxon>Tracheophyta</taxon>
        <taxon>Spermatophyta</taxon>
        <taxon>Magnoliopsida</taxon>
        <taxon>eudicotyledons</taxon>
        <taxon>Gunneridae</taxon>
        <taxon>Pentapetalae</taxon>
        <taxon>rosids</taxon>
        <taxon>malvids</taxon>
        <taxon>Brassicales</taxon>
        <taxon>Brassicaceae</taxon>
        <taxon>Coluteocarpeae</taxon>
        <taxon>Microthlaspi</taxon>
    </lineage>
</organism>
<dbReference type="EMBL" id="CACVBM020000225">
    <property type="protein sequence ID" value="CAA7016513.1"/>
    <property type="molecule type" value="Genomic_DNA"/>
</dbReference>
<proteinExistence type="predicted"/>
<dbReference type="Proteomes" id="UP000467841">
    <property type="component" value="Unassembled WGS sequence"/>
</dbReference>
<dbReference type="AlphaFoldDB" id="A0A6D2HPC7"/>
<accession>A0A6D2HPC7</accession>
<reference evidence="3" key="1">
    <citation type="submission" date="2020-01" db="EMBL/GenBank/DDBJ databases">
        <authorList>
            <person name="Mishra B."/>
        </authorList>
    </citation>
    <scope>NUCLEOTIDE SEQUENCE [LARGE SCALE GENOMIC DNA]</scope>
</reference>
<evidence type="ECO:0000313" key="4">
    <source>
        <dbReference type="Proteomes" id="UP000467841"/>
    </source>
</evidence>
<protein>
    <recommendedName>
        <fullName evidence="5">Retrotransposon gag domain-containing protein</fullName>
    </recommendedName>
</protein>
<feature type="coiled-coil region" evidence="1">
    <location>
        <begin position="121"/>
        <end position="155"/>
    </location>
</feature>
<evidence type="ECO:0008006" key="5">
    <source>
        <dbReference type="Google" id="ProtNLM"/>
    </source>
</evidence>
<evidence type="ECO:0000256" key="1">
    <source>
        <dbReference type="SAM" id="Coils"/>
    </source>
</evidence>
<keyword evidence="4" id="KW-1185">Reference proteome</keyword>